<evidence type="ECO:0000313" key="2">
    <source>
        <dbReference type="EMBL" id="TRZ39839.1"/>
    </source>
</evidence>
<feature type="transmembrane region" description="Helical" evidence="1">
    <location>
        <begin position="20"/>
        <end position="43"/>
    </location>
</feature>
<keyword evidence="1" id="KW-0812">Transmembrane</keyword>
<dbReference type="Proteomes" id="UP000319837">
    <property type="component" value="Unassembled WGS sequence"/>
</dbReference>
<protein>
    <submittedName>
        <fullName evidence="2">DUF3221 domain-containing protein</fullName>
    </submittedName>
</protein>
<accession>A0A553SS68</accession>
<name>A0A553SS68_NIACI</name>
<dbReference type="InterPro" id="IPR021598">
    <property type="entry name" value="DUF3221"/>
</dbReference>
<evidence type="ECO:0000256" key="1">
    <source>
        <dbReference type="SAM" id="Phobius"/>
    </source>
</evidence>
<evidence type="ECO:0000313" key="3">
    <source>
        <dbReference type="Proteomes" id="UP000319837"/>
    </source>
</evidence>
<keyword evidence="1" id="KW-1133">Transmembrane helix</keyword>
<organism evidence="2 3">
    <name type="scientific">Niallia circulans</name>
    <name type="common">Bacillus circulans</name>
    <dbReference type="NCBI Taxonomy" id="1397"/>
    <lineage>
        <taxon>Bacteria</taxon>
        <taxon>Bacillati</taxon>
        <taxon>Bacillota</taxon>
        <taxon>Bacilli</taxon>
        <taxon>Bacillales</taxon>
        <taxon>Bacillaceae</taxon>
        <taxon>Niallia</taxon>
    </lineage>
</organism>
<proteinExistence type="predicted"/>
<keyword evidence="1" id="KW-0472">Membrane</keyword>
<gene>
    <name evidence="2" type="ORF">CEQ21_02520</name>
</gene>
<dbReference type="AlphaFoldDB" id="A0A553SS68"/>
<comment type="caution">
    <text evidence="2">The sequence shown here is derived from an EMBL/GenBank/DDBJ whole genome shotgun (WGS) entry which is preliminary data.</text>
</comment>
<dbReference type="EMBL" id="RIBP01000001">
    <property type="protein sequence ID" value="TRZ39839.1"/>
    <property type="molecule type" value="Genomic_DNA"/>
</dbReference>
<dbReference type="Pfam" id="PF11518">
    <property type="entry name" value="DUF3221"/>
    <property type="match status" value="1"/>
</dbReference>
<reference evidence="3" key="1">
    <citation type="submission" date="2018-10" db="EMBL/GenBank/DDBJ databases">
        <title>FDA dAtabase for Regulatory Grade micrObial Sequences (FDA-ARGOS): Supporting development and validation of Infectious Disease Dx tests.</title>
        <authorList>
            <person name="Minogue T."/>
            <person name="Wolcott M."/>
            <person name="Wasieloski L."/>
            <person name="Aguilar W."/>
            <person name="Moore D."/>
            <person name="Tallon L."/>
            <person name="Sadzewicz L."/>
            <person name="Sengamalay N."/>
            <person name="Ott S."/>
            <person name="Godinez A."/>
            <person name="Nagaraj S."/>
            <person name="Vavikolanu K."/>
            <person name="Vyas G."/>
            <person name="Nadendla S."/>
            <person name="George J."/>
            <person name="Sichtig H."/>
        </authorList>
    </citation>
    <scope>NUCLEOTIDE SEQUENCE [LARGE SCALE GENOMIC DNA]</scope>
    <source>
        <strain evidence="3">FDAARGOS_343</strain>
    </source>
</reference>
<sequence length="137" mass="15307">MYKGLKNVTEGGRESCLHKILRRLLIIITTILVIAALSVLFFFTTIPSYTGVILEVSDSTIWVVEGTADDIKNKTTNEINKKYMYQGIVFELPAYIPNQIIKDLSIGQEVKIYSSGEVRETAPAGGDAYWVTTLDKE</sequence>